<accession>A0AAF1A2N1</accession>
<sequence>CQQVDHSATLVRITDQLGDSPFRVVHRCFARSFGVVVLWVIRRHSAASLDFSAMC</sequence>
<dbReference type="EMBL" id="CP133623">
    <property type="protein sequence ID" value="WMV58743.1"/>
    <property type="molecule type" value="Genomic_DNA"/>
</dbReference>
<dbReference type="AlphaFoldDB" id="A0AAF1A2N1"/>
<gene>
    <name evidence="1" type="ORF">MTR67_052128</name>
</gene>
<evidence type="ECO:0000313" key="1">
    <source>
        <dbReference type="EMBL" id="WMV58743.1"/>
    </source>
</evidence>
<name>A0AAF1A2N1_SOLVR</name>
<keyword evidence="2" id="KW-1185">Reference proteome</keyword>
<feature type="non-terminal residue" evidence="1">
    <location>
        <position position="1"/>
    </location>
</feature>
<protein>
    <submittedName>
        <fullName evidence="1">Uncharacterized protein</fullName>
    </submittedName>
</protein>
<dbReference type="Proteomes" id="UP001234989">
    <property type="component" value="Chromosome 12"/>
</dbReference>
<evidence type="ECO:0000313" key="2">
    <source>
        <dbReference type="Proteomes" id="UP001234989"/>
    </source>
</evidence>
<proteinExistence type="predicted"/>
<reference evidence="1" key="1">
    <citation type="submission" date="2023-08" db="EMBL/GenBank/DDBJ databases">
        <title>A de novo genome assembly of Solanum verrucosum Schlechtendal, a Mexican diploid species geographically isolated from the other diploid A-genome species in potato relatives.</title>
        <authorList>
            <person name="Hosaka K."/>
        </authorList>
    </citation>
    <scope>NUCLEOTIDE SEQUENCE</scope>
    <source>
        <tissue evidence="1">Young leaves</tissue>
    </source>
</reference>
<organism evidence="1 2">
    <name type="scientific">Solanum verrucosum</name>
    <dbReference type="NCBI Taxonomy" id="315347"/>
    <lineage>
        <taxon>Eukaryota</taxon>
        <taxon>Viridiplantae</taxon>
        <taxon>Streptophyta</taxon>
        <taxon>Embryophyta</taxon>
        <taxon>Tracheophyta</taxon>
        <taxon>Spermatophyta</taxon>
        <taxon>Magnoliopsida</taxon>
        <taxon>eudicotyledons</taxon>
        <taxon>Gunneridae</taxon>
        <taxon>Pentapetalae</taxon>
        <taxon>asterids</taxon>
        <taxon>lamiids</taxon>
        <taxon>Solanales</taxon>
        <taxon>Solanaceae</taxon>
        <taxon>Solanoideae</taxon>
        <taxon>Solaneae</taxon>
        <taxon>Solanum</taxon>
    </lineage>
</organism>